<accession>A0ABN1H705</accession>
<dbReference type="InterPro" id="IPR019923">
    <property type="entry name" value="Lucif-like_OxRdtase_MSMEG_2516"/>
</dbReference>
<keyword evidence="2" id="KW-0288">FMN</keyword>
<dbReference type="Pfam" id="PF00296">
    <property type="entry name" value="Bac_luciferase"/>
    <property type="match status" value="1"/>
</dbReference>
<dbReference type="SUPFAM" id="SSF51679">
    <property type="entry name" value="Bacterial luciferase-like"/>
    <property type="match status" value="1"/>
</dbReference>
<comment type="caution">
    <text evidence="6">The sequence shown here is derived from an EMBL/GenBank/DDBJ whole genome shotgun (WGS) entry which is preliminary data.</text>
</comment>
<proteinExistence type="predicted"/>
<dbReference type="PANTHER" id="PTHR42847">
    <property type="entry name" value="ALKANESULFONATE MONOOXYGENASE"/>
    <property type="match status" value="1"/>
</dbReference>
<gene>
    <name evidence="6" type="ORF">GCM10009547_38140</name>
</gene>
<evidence type="ECO:0000313" key="7">
    <source>
        <dbReference type="Proteomes" id="UP001500957"/>
    </source>
</evidence>
<name>A0ABN1H705_9ACTN</name>
<sequence>MSVFPRPFRFGVISLGNHARPAWEDFARRLEATGFAVLHVPQHFSLPVAPAIPALALAAGVTSTLTLSTLVLDNEVTHPTVVARDASWLAAMSDGRFELGLGAGWLPADHEVIDAPWRPAAERVDRVEEALAILRAYGDGPLDFDGKHYRVRGLENVPVPHTHRIPLLLGAGGPRMLRLAAAHADIVGITPRIRAGRVDRAAARSMTLDAVLDRIDVLRETAGPRFADLELHLTLTAVIDPADTDRLERTADAFGTTVEGLRDVPTVLVGDPADMADQLRVLRERTGITYISAFEDVARRLEPVLNLL</sequence>
<keyword evidence="4" id="KW-0503">Monooxygenase</keyword>
<dbReference type="Gene3D" id="3.20.20.30">
    <property type="entry name" value="Luciferase-like domain"/>
    <property type="match status" value="1"/>
</dbReference>
<keyword evidence="3" id="KW-0560">Oxidoreductase</keyword>
<dbReference type="Proteomes" id="UP001500957">
    <property type="component" value="Unassembled WGS sequence"/>
</dbReference>
<evidence type="ECO:0000313" key="6">
    <source>
        <dbReference type="EMBL" id="GAA0630689.1"/>
    </source>
</evidence>
<dbReference type="InterPro" id="IPR050172">
    <property type="entry name" value="SsuD_RutA_monooxygenase"/>
</dbReference>
<evidence type="ECO:0000256" key="3">
    <source>
        <dbReference type="ARBA" id="ARBA00023002"/>
    </source>
</evidence>
<dbReference type="NCBIfam" id="TIGR03621">
    <property type="entry name" value="F420_MSMEG_2516"/>
    <property type="match status" value="1"/>
</dbReference>
<reference evidence="6 7" key="1">
    <citation type="journal article" date="2019" name="Int. J. Syst. Evol. Microbiol.">
        <title>The Global Catalogue of Microorganisms (GCM) 10K type strain sequencing project: providing services to taxonomists for standard genome sequencing and annotation.</title>
        <authorList>
            <consortium name="The Broad Institute Genomics Platform"/>
            <consortium name="The Broad Institute Genome Sequencing Center for Infectious Disease"/>
            <person name="Wu L."/>
            <person name="Ma J."/>
        </authorList>
    </citation>
    <scope>NUCLEOTIDE SEQUENCE [LARGE SCALE GENOMIC DNA]</scope>
    <source>
        <strain evidence="6 7">JCM 10671</strain>
    </source>
</reference>
<evidence type="ECO:0000256" key="2">
    <source>
        <dbReference type="ARBA" id="ARBA00022643"/>
    </source>
</evidence>
<organism evidence="6 7">
    <name type="scientific">Sporichthya brevicatena</name>
    <dbReference type="NCBI Taxonomy" id="171442"/>
    <lineage>
        <taxon>Bacteria</taxon>
        <taxon>Bacillati</taxon>
        <taxon>Actinomycetota</taxon>
        <taxon>Actinomycetes</taxon>
        <taxon>Sporichthyales</taxon>
        <taxon>Sporichthyaceae</taxon>
        <taxon>Sporichthya</taxon>
    </lineage>
</organism>
<dbReference type="InterPro" id="IPR036661">
    <property type="entry name" value="Luciferase-like_sf"/>
</dbReference>
<evidence type="ECO:0000256" key="4">
    <source>
        <dbReference type="ARBA" id="ARBA00023033"/>
    </source>
</evidence>
<dbReference type="PANTHER" id="PTHR42847:SF4">
    <property type="entry name" value="ALKANESULFONATE MONOOXYGENASE-RELATED"/>
    <property type="match status" value="1"/>
</dbReference>
<keyword evidence="1" id="KW-0285">Flavoprotein</keyword>
<evidence type="ECO:0000259" key="5">
    <source>
        <dbReference type="Pfam" id="PF00296"/>
    </source>
</evidence>
<evidence type="ECO:0000256" key="1">
    <source>
        <dbReference type="ARBA" id="ARBA00022630"/>
    </source>
</evidence>
<dbReference type="InterPro" id="IPR011251">
    <property type="entry name" value="Luciferase-like_dom"/>
</dbReference>
<protein>
    <submittedName>
        <fullName evidence="6">LLM class F420-dependent oxidoreductase</fullName>
    </submittedName>
</protein>
<keyword evidence="7" id="KW-1185">Reference proteome</keyword>
<dbReference type="RefSeq" id="WP_344607693.1">
    <property type="nucleotide sequence ID" value="NZ_BAAAHE010000038.1"/>
</dbReference>
<dbReference type="EMBL" id="BAAAHE010000038">
    <property type="protein sequence ID" value="GAA0630689.1"/>
    <property type="molecule type" value="Genomic_DNA"/>
</dbReference>
<feature type="domain" description="Luciferase-like" evidence="5">
    <location>
        <begin position="24"/>
        <end position="254"/>
    </location>
</feature>